<feature type="coiled-coil region" evidence="1">
    <location>
        <begin position="348"/>
        <end position="375"/>
    </location>
</feature>
<evidence type="ECO:0000256" key="2">
    <source>
        <dbReference type="SAM" id="MobiDB-lite"/>
    </source>
</evidence>
<feature type="compositionally biased region" description="Low complexity" evidence="2">
    <location>
        <begin position="128"/>
        <end position="142"/>
    </location>
</feature>
<evidence type="ECO:0000256" key="1">
    <source>
        <dbReference type="SAM" id="Coils"/>
    </source>
</evidence>
<dbReference type="EMBL" id="AZHE01000002">
    <property type="protein sequence ID" value="KHO00798.1"/>
    <property type="molecule type" value="Genomic_DNA"/>
</dbReference>
<dbReference type="GO" id="GO:0005634">
    <property type="term" value="C:nucleus"/>
    <property type="evidence" value="ECO:0007669"/>
    <property type="project" value="TreeGrafter"/>
</dbReference>
<comment type="caution">
    <text evidence="3">The sequence shown here is derived from an EMBL/GenBank/DDBJ whole genome shotgun (WGS) entry which is preliminary data.</text>
</comment>
<dbReference type="PANTHER" id="PTHR13621:SF2">
    <property type="entry name" value="PROLINE-RICH PROTEIN PRCC"/>
    <property type="match status" value="1"/>
</dbReference>
<evidence type="ECO:0000313" key="4">
    <source>
        <dbReference type="Proteomes" id="UP000030816"/>
    </source>
</evidence>
<dbReference type="GeneID" id="63736031"/>
<evidence type="ECO:0000313" key="3">
    <source>
        <dbReference type="EMBL" id="KHO00798.1"/>
    </source>
</evidence>
<dbReference type="STRING" id="1081103.A0A0B2X4Z6"/>
<dbReference type="PANTHER" id="PTHR13621">
    <property type="entry name" value="PROLINE-RICH PROTEIN PRCC"/>
    <property type="match status" value="1"/>
</dbReference>
<sequence length="385" mass="40065">MGLVDYSESDSGSEPEAPPKPPSSQSTPKRPFQKVVDRSKPGKIVVGLPQATISGSGSGSSSRRPDEPPAKRARTARGGLFSGLNSSLPPPKNTGKPGSRPSGSAPPRPGINLKTSAAPGFSRDADEQAPAAASNQDAAAPSMPLGHKPADQVTLVGRPLMFRPLSVGFVARGDKKAKSKSSLAGATPKPHASTKADADGAPAPAGAPRRKTSLFPMHTEEQEPLDLASSSAGAYEPLFESAYQPDARAVAADDTPGNGNGNGNSNGNSNGNPNPESDPESLDAIARDLNLSAAARRELFGRRDAGNSAAKTVVNFNMDKEYQHNESVRAAGDQQVHKAVRSIQGGGKHSLKQLVQNVQNQRDALEDSFATARTNKKATSSKYGW</sequence>
<protein>
    <submittedName>
        <fullName evidence="3">Mitotic checkpoint protein PRCC</fullName>
    </submittedName>
</protein>
<proteinExistence type="predicted"/>
<feature type="compositionally biased region" description="Low complexity" evidence="2">
    <location>
        <begin position="265"/>
        <end position="275"/>
    </location>
</feature>
<keyword evidence="4" id="KW-1185">Reference proteome</keyword>
<dbReference type="HOGENOM" id="CLU_043185_0_0_1"/>
<reference evidence="3 4" key="1">
    <citation type="journal article" date="2014" name="Proc. Natl. Acad. Sci. U.S.A.">
        <title>Trajectory and genomic determinants of fungal-pathogen speciation and host adaptation.</title>
        <authorList>
            <person name="Hu X."/>
            <person name="Xiao G."/>
            <person name="Zheng P."/>
            <person name="Shang Y."/>
            <person name="Su Y."/>
            <person name="Zhang X."/>
            <person name="Liu X."/>
            <person name="Zhan S."/>
            <person name="St Leger R.J."/>
            <person name="Wang C."/>
        </authorList>
    </citation>
    <scope>NUCLEOTIDE SEQUENCE [LARGE SCALE GENOMIC DNA]</scope>
    <source>
        <strain evidence="3 4">ARSEF 1941</strain>
    </source>
</reference>
<organism evidence="3 4">
    <name type="scientific">Metarhizium album (strain ARSEF 1941)</name>
    <dbReference type="NCBI Taxonomy" id="1081103"/>
    <lineage>
        <taxon>Eukaryota</taxon>
        <taxon>Fungi</taxon>
        <taxon>Dikarya</taxon>
        <taxon>Ascomycota</taxon>
        <taxon>Pezizomycotina</taxon>
        <taxon>Sordariomycetes</taxon>
        <taxon>Hypocreomycetidae</taxon>
        <taxon>Hypocreales</taxon>
        <taxon>Clavicipitaceae</taxon>
        <taxon>Metarhizium</taxon>
    </lineage>
</organism>
<keyword evidence="1" id="KW-0175">Coiled coil</keyword>
<dbReference type="Proteomes" id="UP000030816">
    <property type="component" value="Unassembled WGS sequence"/>
</dbReference>
<accession>A0A0B2X4Z6</accession>
<dbReference type="OrthoDB" id="2555634at2759"/>
<dbReference type="InterPro" id="IPR018800">
    <property type="entry name" value="PRCC"/>
</dbReference>
<feature type="region of interest" description="Disordered" evidence="2">
    <location>
        <begin position="169"/>
        <end position="283"/>
    </location>
</feature>
<dbReference type="AlphaFoldDB" id="A0A0B2X4Z6"/>
<name>A0A0B2X4Z6_METAS</name>
<gene>
    <name evidence="3" type="ORF">MAM_01576</name>
</gene>
<dbReference type="RefSeq" id="XP_040681863.1">
    <property type="nucleotide sequence ID" value="XM_040820375.1"/>
</dbReference>
<dbReference type="Pfam" id="PF10253">
    <property type="entry name" value="PRCC"/>
    <property type="match status" value="1"/>
</dbReference>
<feature type="region of interest" description="Disordered" evidence="2">
    <location>
        <begin position="1"/>
        <end position="151"/>
    </location>
</feature>